<dbReference type="Pfam" id="PF13561">
    <property type="entry name" value="adh_short_C2"/>
    <property type="match status" value="1"/>
</dbReference>
<protein>
    <submittedName>
        <fullName evidence="4">Mycofactocin-coupled SDR family oxidoreductase</fullName>
        <ecNumber evidence="4">1.1.99.-</ecNumber>
    </submittedName>
</protein>
<dbReference type="AlphaFoldDB" id="A0A6N7Z337"/>
<evidence type="ECO:0000256" key="1">
    <source>
        <dbReference type="ARBA" id="ARBA00006484"/>
    </source>
</evidence>
<gene>
    <name evidence="4" type="ORF">GKO32_10750</name>
</gene>
<sequence length="276" mass="29514">MATDLSGRVALITGGARGQGRSHALTLARAGADIAVCDACRPFDSVLYDMPDEDDLAETKKLVEELGRRCVAVKADVTVAAEVEDFVSTTISELGRIDFVVANAGIFSPGGPLWEISEQRFDETMAVDAKGVWLTIKYAVPHMLERRSGSIVLTSSMAGLEGNPNIGHYVAAKHAVVGLMRSLANEVGPYGIRVNALNPGTVNTKMVNFPAQYKLFNPDNPTEQGMLDVMEGMQLLPGPFTEVEDQSNAVLWLCSDESRMVSGITLPVAGGANVMK</sequence>
<dbReference type="Gene3D" id="3.40.50.720">
    <property type="entry name" value="NAD(P)-binding Rossmann-like Domain"/>
    <property type="match status" value="1"/>
</dbReference>
<reference evidence="4 5" key="1">
    <citation type="submission" date="2019-11" db="EMBL/GenBank/DDBJ databases">
        <title>Draft genome of Amycolatopsis RM579.</title>
        <authorList>
            <person name="Duangmal K."/>
            <person name="Mingma R."/>
        </authorList>
    </citation>
    <scope>NUCLEOTIDE SEQUENCE [LARGE SCALE GENOMIC DNA]</scope>
    <source>
        <strain evidence="4 5">RM579</strain>
    </source>
</reference>
<dbReference type="FunFam" id="3.40.50.720:FF:000084">
    <property type="entry name" value="Short-chain dehydrogenase reductase"/>
    <property type="match status" value="1"/>
</dbReference>
<dbReference type="InterPro" id="IPR020904">
    <property type="entry name" value="Sc_DH/Rdtase_CS"/>
</dbReference>
<dbReference type="NCBIfam" id="TIGR03971">
    <property type="entry name" value="SDR_subfam_1"/>
    <property type="match status" value="1"/>
</dbReference>
<keyword evidence="5" id="KW-1185">Reference proteome</keyword>
<evidence type="ECO:0000313" key="4">
    <source>
        <dbReference type="EMBL" id="MTD54450.1"/>
    </source>
</evidence>
<name>A0A6N7Z337_9PSEU</name>
<proteinExistence type="inferred from homology"/>
<dbReference type="OrthoDB" id="3208554at2"/>
<dbReference type="EC" id="1.1.99.-" evidence="4"/>
<dbReference type="RefSeq" id="WP_154756669.1">
    <property type="nucleotide sequence ID" value="NZ_WMBA01000012.1"/>
</dbReference>
<comment type="similarity">
    <text evidence="1">Belongs to the short-chain dehydrogenases/reductases (SDR) family.</text>
</comment>
<dbReference type="CDD" id="cd05233">
    <property type="entry name" value="SDR_c"/>
    <property type="match status" value="1"/>
</dbReference>
<dbReference type="InterPro" id="IPR002347">
    <property type="entry name" value="SDR_fam"/>
</dbReference>
<dbReference type="InterPro" id="IPR023985">
    <property type="entry name" value="SDR_subfam_1"/>
</dbReference>
<dbReference type="Proteomes" id="UP000440096">
    <property type="component" value="Unassembled WGS sequence"/>
</dbReference>
<dbReference type="PRINTS" id="PR00081">
    <property type="entry name" value="GDHRDH"/>
</dbReference>
<dbReference type="GO" id="GO:0016491">
    <property type="term" value="F:oxidoreductase activity"/>
    <property type="evidence" value="ECO:0007669"/>
    <property type="project" value="UniProtKB-KW"/>
</dbReference>
<dbReference type="PROSITE" id="PS00061">
    <property type="entry name" value="ADH_SHORT"/>
    <property type="match status" value="1"/>
</dbReference>
<evidence type="ECO:0000256" key="2">
    <source>
        <dbReference type="ARBA" id="ARBA00023002"/>
    </source>
</evidence>
<organism evidence="4 5">
    <name type="scientific">Amycolatopsis pithecellobii</name>
    <dbReference type="NCBI Taxonomy" id="664692"/>
    <lineage>
        <taxon>Bacteria</taxon>
        <taxon>Bacillati</taxon>
        <taxon>Actinomycetota</taxon>
        <taxon>Actinomycetes</taxon>
        <taxon>Pseudonocardiales</taxon>
        <taxon>Pseudonocardiaceae</taxon>
        <taxon>Amycolatopsis</taxon>
    </lineage>
</organism>
<comment type="caution">
    <text evidence="4">The sequence shown here is derived from an EMBL/GenBank/DDBJ whole genome shotgun (WGS) entry which is preliminary data.</text>
</comment>
<dbReference type="SUPFAM" id="SSF51735">
    <property type="entry name" value="NAD(P)-binding Rossmann-fold domains"/>
    <property type="match status" value="1"/>
</dbReference>
<dbReference type="PANTHER" id="PTHR42820">
    <property type="entry name" value="SHORT-CHAIN DEHYDROGENASE REDUCTASE"/>
    <property type="match status" value="1"/>
</dbReference>
<dbReference type="PANTHER" id="PTHR42820:SF1">
    <property type="entry name" value="SHORT-CHAIN DEHYDROGENASE_REDUCTASE FAMILY PROTEIN"/>
    <property type="match status" value="1"/>
</dbReference>
<evidence type="ECO:0000313" key="5">
    <source>
        <dbReference type="Proteomes" id="UP000440096"/>
    </source>
</evidence>
<keyword evidence="3" id="KW-0520">NAD</keyword>
<keyword evidence="2 4" id="KW-0560">Oxidoreductase</keyword>
<dbReference type="InterPro" id="IPR036291">
    <property type="entry name" value="NAD(P)-bd_dom_sf"/>
</dbReference>
<accession>A0A6N7Z337</accession>
<evidence type="ECO:0000256" key="3">
    <source>
        <dbReference type="ARBA" id="ARBA00023027"/>
    </source>
</evidence>
<dbReference type="PRINTS" id="PR00080">
    <property type="entry name" value="SDRFAMILY"/>
</dbReference>
<dbReference type="EMBL" id="WMBA01000012">
    <property type="protein sequence ID" value="MTD54450.1"/>
    <property type="molecule type" value="Genomic_DNA"/>
</dbReference>